<evidence type="ECO:0000256" key="1">
    <source>
        <dbReference type="ARBA" id="ARBA00000725"/>
    </source>
</evidence>
<dbReference type="EC" id="1.10.3.-" evidence="9"/>
<protein>
    <recommendedName>
        <fullName evidence="9">Quinol oxidase subunit 4</fullName>
        <ecNumber evidence="9">1.10.3.-</ecNumber>
    </recommendedName>
</protein>
<keyword evidence="6 9" id="KW-1133">Transmembrane helix</keyword>
<evidence type="ECO:0000313" key="10">
    <source>
        <dbReference type="EMBL" id="GEN34511.1"/>
    </source>
</evidence>
<dbReference type="InterPro" id="IPR050968">
    <property type="entry name" value="Cytochrome_c_oxidase_bac_sub4"/>
</dbReference>
<evidence type="ECO:0000256" key="4">
    <source>
        <dbReference type="ARBA" id="ARBA00022475"/>
    </source>
</evidence>
<evidence type="ECO:0000256" key="9">
    <source>
        <dbReference type="RuleBase" id="RU367153"/>
    </source>
</evidence>
<dbReference type="GO" id="GO:0016682">
    <property type="term" value="F:oxidoreductase activity, acting on diphenols and related substances as donors, oxygen as acceptor"/>
    <property type="evidence" value="ECO:0007669"/>
    <property type="project" value="UniProtKB-UniRule"/>
</dbReference>
<dbReference type="PANTHER" id="PTHR36835:SF1">
    <property type="entry name" value="CYTOCHROME BO(3) UBIQUINOL OXIDASE SUBUNIT 4"/>
    <property type="match status" value="1"/>
</dbReference>
<comment type="function">
    <text evidence="9">Catalyzes quinol oxidation with the concomitant reduction of oxygen to water.</text>
</comment>
<feature type="transmembrane region" description="Helical" evidence="9">
    <location>
        <begin position="20"/>
        <end position="41"/>
    </location>
</feature>
<keyword evidence="7 9" id="KW-0560">Oxidoreductase</keyword>
<dbReference type="Proteomes" id="UP000321157">
    <property type="component" value="Unassembled WGS sequence"/>
</dbReference>
<dbReference type="RefSeq" id="WP_146809783.1">
    <property type="nucleotide sequence ID" value="NZ_BJXX01000083.1"/>
</dbReference>
<evidence type="ECO:0000256" key="5">
    <source>
        <dbReference type="ARBA" id="ARBA00022692"/>
    </source>
</evidence>
<feature type="transmembrane region" description="Helical" evidence="9">
    <location>
        <begin position="48"/>
        <end position="72"/>
    </location>
</feature>
<sequence length="112" mass="12567">MASHNNEQYVEEHDHHGFPWGHVIGFILSLVLTGAALWFVFNSGLSTSVAIGISIVLAILQVFVQLYMFMHIRESKSAPFQSGAIYFGIFIALTVVLGSIFVMWYVLVSHMY</sequence>
<evidence type="ECO:0000256" key="8">
    <source>
        <dbReference type="ARBA" id="ARBA00023136"/>
    </source>
</evidence>
<evidence type="ECO:0000256" key="7">
    <source>
        <dbReference type="ARBA" id="ARBA00023002"/>
    </source>
</evidence>
<evidence type="ECO:0000256" key="6">
    <source>
        <dbReference type="ARBA" id="ARBA00022989"/>
    </source>
</evidence>
<keyword evidence="11" id="KW-1185">Reference proteome</keyword>
<dbReference type="GO" id="GO:0009319">
    <property type="term" value="C:cytochrome o ubiquinol oxidase complex"/>
    <property type="evidence" value="ECO:0007669"/>
    <property type="project" value="TreeGrafter"/>
</dbReference>
<dbReference type="GO" id="GO:0009486">
    <property type="term" value="F:cytochrome bo3 ubiquinol oxidase activity"/>
    <property type="evidence" value="ECO:0007669"/>
    <property type="project" value="TreeGrafter"/>
</dbReference>
<dbReference type="Pfam" id="PF03626">
    <property type="entry name" value="COX4_pro"/>
    <property type="match status" value="1"/>
</dbReference>
<keyword evidence="5 9" id="KW-0812">Transmembrane</keyword>
<dbReference type="GO" id="GO:0005886">
    <property type="term" value="C:plasma membrane"/>
    <property type="evidence" value="ECO:0007669"/>
    <property type="project" value="UniProtKB-SubCell"/>
</dbReference>
<comment type="catalytic activity">
    <reaction evidence="1 9">
        <text>2 a quinol + O2 = 2 a quinone + 2 H2O</text>
        <dbReference type="Rhea" id="RHEA:55376"/>
        <dbReference type="ChEBI" id="CHEBI:15377"/>
        <dbReference type="ChEBI" id="CHEBI:15379"/>
        <dbReference type="ChEBI" id="CHEBI:24646"/>
        <dbReference type="ChEBI" id="CHEBI:132124"/>
    </reaction>
</comment>
<dbReference type="InterPro" id="IPR014250">
    <property type="entry name" value="QoxD"/>
</dbReference>
<evidence type="ECO:0000256" key="3">
    <source>
        <dbReference type="ARBA" id="ARBA00008079"/>
    </source>
</evidence>
<dbReference type="GO" id="GO:0019646">
    <property type="term" value="P:aerobic electron transport chain"/>
    <property type="evidence" value="ECO:0007669"/>
    <property type="project" value="TreeGrafter"/>
</dbReference>
<dbReference type="GO" id="GO:0042773">
    <property type="term" value="P:ATP synthesis coupled electron transport"/>
    <property type="evidence" value="ECO:0007669"/>
    <property type="project" value="UniProtKB-UniRule"/>
</dbReference>
<dbReference type="NCBIfam" id="TIGR02901">
    <property type="entry name" value="QoxD"/>
    <property type="match status" value="1"/>
</dbReference>
<dbReference type="AlphaFoldDB" id="A0A511V8H0"/>
<name>A0A511V8H0_9BACL</name>
<dbReference type="InterPro" id="IPR005171">
    <property type="entry name" value="Cyt_c_oxidase_su4_prok"/>
</dbReference>
<dbReference type="PANTHER" id="PTHR36835">
    <property type="entry name" value="CYTOCHROME BO(3) UBIQUINOL OXIDASE SUBUNIT 4"/>
    <property type="match status" value="1"/>
</dbReference>
<dbReference type="GO" id="GO:0015990">
    <property type="term" value="P:electron transport coupled proton transport"/>
    <property type="evidence" value="ECO:0007669"/>
    <property type="project" value="TreeGrafter"/>
</dbReference>
<keyword evidence="4 9" id="KW-1003">Cell membrane</keyword>
<gene>
    <name evidence="10" type="ORF">ADA01nite_19710</name>
</gene>
<dbReference type="EMBL" id="BJXX01000083">
    <property type="protein sequence ID" value="GEN34511.1"/>
    <property type="molecule type" value="Genomic_DNA"/>
</dbReference>
<evidence type="ECO:0000313" key="11">
    <source>
        <dbReference type="Proteomes" id="UP000321157"/>
    </source>
</evidence>
<comment type="similarity">
    <text evidence="3 9">Belongs to the cytochrome c oxidase bacterial subunit 4 family.</text>
</comment>
<keyword evidence="8 9" id="KW-0472">Membrane</keyword>
<evidence type="ECO:0000256" key="2">
    <source>
        <dbReference type="ARBA" id="ARBA00004651"/>
    </source>
</evidence>
<reference evidence="10 11" key="1">
    <citation type="submission" date="2019-07" db="EMBL/GenBank/DDBJ databases">
        <title>Whole genome shotgun sequence of Aneurinibacillus danicus NBRC 102444.</title>
        <authorList>
            <person name="Hosoyama A."/>
            <person name="Uohara A."/>
            <person name="Ohji S."/>
            <person name="Ichikawa N."/>
        </authorList>
    </citation>
    <scope>NUCLEOTIDE SEQUENCE [LARGE SCALE GENOMIC DNA]</scope>
    <source>
        <strain evidence="10 11">NBRC 102444</strain>
    </source>
</reference>
<comment type="caution">
    <text evidence="10">The sequence shown here is derived from an EMBL/GenBank/DDBJ whole genome shotgun (WGS) entry which is preliminary data.</text>
</comment>
<proteinExistence type="inferred from homology"/>
<comment type="subcellular location">
    <subcellularLocation>
        <location evidence="2 9">Cell membrane</location>
        <topology evidence="2 9">Multi-pass membrane protein</topology>
    </subcellularLocation>
</comment>
<accession>A0A511V8H0</accession>
<organism evidence="10 11">
    <name type="scientific">Aneurinibacillus danicus</name>
    <dbReference type="NCBI Taxonomy" id="267746"/>
    <lineage>
        <taxon>Bacteria</taxon>
        <taxon>Bacillati</taxon>
        <taxon>Bacillota</taxon>
        <taxon>Bacilli</taxon>
        <taxon>Bacillales</taxon>
        <taxon>Paenibacillaceae</taxon>
        <taxon>Aneurinibacillus group</taxon>
        <taxon>Aneurinibacillus</taxon>
    </lineage>
</organism>
<dbReference type="GO" id="GO:0015078">
    <property type="term" value="F:proton transmembrane transporter activity"/>
    <property type="evidence" value="ECO:0007669"/>
    <property type="project" value="TreeGrafter"/>
</dbReference>
<dbReference type="OrthoDB" id="2375888at2"/>
<feature type="transmembrane region" description="Helical" evidence="9">
    <location>
        <begin position="84"/>
        <end position="107"/>
    </location>
</feature>